<organism evidence="3 4">
    <name type="scientific">Candidatus Yanofskybacteria bacterium RIFCSPLOWO2_01_FULL_42_49</name>
    <dbReference type="NCBI Taxonomy" id="1802694"/>
    <lineage>
        <taxon>Bacteria</taxon>
        <taxon>Candidatus Yanofskyibacteriota</taxon>
    </lineage>
</organism>
<feature type="domain" description="SpoVR-like C-terminal" evidence="2">
    <location>
        <begin position="430"/>
        <end position="481"/>
    </location>
</feature>
<comment type="caution">
    <text evidence="3">The sequence shown here is derived from an EMBL/GenBank/DDBJ whole genome shotgun (WGS) entry which is preliminary data.</text>
</comment>
<evidence type="ECO:0000259" key="2">
    <source>
        <dbReference type="Pfam" id="PF24755"/>
    </source>
</evidence>
<dbReference type="InterPro" id="IPR057008">
    <property type="entry name" value="SpoVR-like_C"/>
</dbReference>
<protein>
    <recommendedName>
        <fullName evidence="5">SpoVR family protein</fullName>
    </recommendedName>
</protein>
<dbReference type="InterPro" id="IPR056174">
    <property type="entry name" value="SpoVR_N"/>
</dbReference>
<name>A0A1F8GCL4_9BACT</name>
<dbReference type="STRING" id="1802694.A2918_03710"/>
<dbReference type="InterPro" id="IPR007390">
    <property type="entry name" value="Spore_V_R"/>
</dbReference>
<dbReference type="AlphaFoldDB" id="A0A1F8GCL4"/>
<reference evidence="3 4" key="1">
    <citation type="journal article" date="2016" name="Nat. Commun.">
        <title>Thousands of microbial genomes shed light on interconnected biogeochemical processes in an aquifer system.</title>
        <authorList>
            <person name="Anantharaman K."/>
            <person name="Brown C.T."/>
            <person name="Hug L.A."/>
            <person name="Sharon I."/>
            <person name="Castelle C.J."/>
            <person name="Probst A.J."/>
            <person name="Thomas B.C."/>
            <person name="Singh A."/>
            <person name="Wilkins M.J."/>
            <person name="Karaoz U."/>
            <person name="Brodie E.L."/>
            <person name="Williams K.H."/>
            <person name="Hubbard S.S."/>
            <person name="Banfield J.F."/>
        </authorList>
    </citation>
    <scope>NUCLEOTIDE SEQUENCE [LARGE SCALE GENOMIC DNA]</scope>
</reference>
<evidence type="ECO:0000313" key="3">
    <source>
        <dbReference type="EMBL" id="OGN23117.1"/>
    </source>
</evidence>
<feature type="domain" description="SpoVR protein-like N-terminal" evidence="1">
    <location>
        <begin position="5"/>
        <end position="426"/>
    </location>
</feature>
<dbReference type="PANTHER" id="PTHR30029">
    <property type="entry name" value="STAGE V SPORULATION PROTEIN R"/>
    <property type="match status" value="1"/>
</dbReference>
<sequence length="503" mass="59771">MTKKELDRLTEIEKRVKEIAVEFGLLTTDIIFEVVPAQRVLEGMSYMFPVNFSHWTFGRDYDKNRTIYEHTGHGIPYEQVWNFDVPRAFLVETNPFALNAMIVAHVYGHVDFFLGSRYSQHGRSMSYVAEEARNAATRFAKYEEKYDRVSVEKIIDAGMSVMWHQNPDPFFEEQDEEETRERLLDLEHAKLERFNDMKSEFKKPETRQEIEKIERHLERLSLKTPPEPTYDLIKYIATKSPKPLRPWMVDILTVLRNQARALNPNMRTKMLNEGWATYWHVKIMRRLFEEGVLTPEEHGVFSDFHAGVTRESKTSFNWYRIGLALLEDIEERWNKGRFGRDYDEERNHAERLSWDTRAQLGRQKIFEVRSYYTDRMAVEEFLTDDFIHEQQLYIWLTVTDGKDIIYVIGEDNPEIIRQEIKSMMTTYGTPIIRVKDGNYDGNNHLYLEHVFNGYELDQRYLSATLANILHLWGRKVYLETVIDGKDKLVSCEWEKKQIKIKIN</sequence>
<gene>
    <name evidence="3" type="ORF">A2918_03710</name>
</gene>
<evidence type="ECO:0008006" key="5">
    <source>
        <dbReference type="Google" id="ProtNLM"/>
    </source>
</evidence>
<dbReference type="Proteomes" id="UP000178227">
    <property type="component" value="Unassembled WGS sequence"/>
</dbReference>
<dbReference type="PANTHER" id="PTHR30029:SF2">
    <property type="entry name" value="STAGE V SPORULATION PROTEIN R"/>
    <property type="match status" value="1"/>
</dbReference>
<evidence type="ECO:0000313" key="4">
    <source>
        <dbReference type="Proteomes" id="UP000178227"/>
    </source>
</evidence>
<dbReference type="Pfam" id="PF24755">
    <property type="entry name" value="SpoVR_C"/>
    <property type="match status" value="1"/>
</dbReference>
<proteinExistence type="predicted"/>
<accession>A0A1F8GCL4</accession>
<evidence type="ECO:0000259" key="1">
    <source>
        <dbReference type="Pfam" id="PF04293"/>
    </source>
</evidence>
<dbReference type="Pfam" id="PF04293">
    <property type="entry name" value="SpoVR"/>
    <property type="match status" value="1"/>
</dbReference>
<dbReference type="EMBL" id="MGKI01000004">
    <property type="protein sequence ID" value="OGN23117.1"/>
    <property type="molecule type" value="Genomic_DNA"/>
</dbReference>